<dbReference type="GO" id="GO:0005524">
    <property type="term" value="F:ATP binding"/>
    <property type="evidence" value="ECO:0007669"/>
    <property type="project" value="UniProtKB-UniRule"/>
</dbReference>
<keyword evidence="5" id="KW-0134">Cell wall</keyword>
<dbReference type="SMART" id="SM00369">
    <property type="entry name" value="LRR_TYP"/>
    <property type="match status" value="8"/>
</dbReference>
<feature type="binding site" evidence="23">
    <location>
        <position position="718"/>
    </location>
    <ligand>
        <name>ATP</name>
        <dbReference type="ChEBI" id="CHEBI:30616"/>
    </ligand>
</feature>
<keyword evidence="18" id="KW-0675">Receptor</keyword>
<dbReference type="PROSITE" id="PS50011">
    <property type="entry name" value="PROTEIN_KINASE_DOM"/>
    <property type="match status" value="1"/>
</dbReference>
<dbReference type="InterPro" id="IPR051716">
    <property type="entry name" value="Plant_RL_S/T_kinase"/>
</dbReference>
<evidence type="ECO:0000256" key="6">
    <source>
        <dbReference type="ARBA" id="ARBA00022527"/>
    </source>
</evidence>
<comment type="catalytic activity">
    <reaction evidence="21">
        <text>L-threonyl-[protein] + ATP = O-phospho-L-threonyl-[protein] + ADP + H(+)</text>
        <dbReference type="Rhea" id="RHEA:46608"/>
        <dbReference type="Rhea" id="RHEA-COMP:11060"/>
        <dbReference type="Rhea" id="RHEA-COMP:11605"/>
        <dbReference type="ChEBI" id="CHEBI:15378"/>
        <dbReference type="ChEBI" id="CHEBI:30013"/>
        <dbReference type="ChEBI" id="CHEBI:30616"/>
        <dbReference type="ChEBI" id="CHEBI:61977"/>
        <dbReference type="ChEBI" id="CHEBI:456216"/>
        <dbReference type="EC" id="2.7.11.1"/>
    </reaction>
</comment>
<dbReference type="EC" id="2.7.11.1" evidence="4"/>
<evidence type="ECO:0000259" key="25">
    <source>
        <dbReference type="PROSITE" id="PS50011"/>
    </source>
</evidence>
<dbReference type="InterPro" id="IPR000719">
    <property type="entry name" value="Prot_kinase_dom"/>
</dbReference>
<evidence type="ECO:0000256" key="4">
    <source>
        <dbReference type="ARBA" id="ARBA00012513"/>
    </source>
</evidence>
<dbReference type="Proteomes" id="UP000694918">
    <property type="component" value="Unplaced"/>
</dbReference>
<feature type="domain" description="Protein kinase" evidence="25">
    <location>
        <begin position="689"/>
        <end position="964"/>
    </location>
</feature>
<dbReference type="Gene3D" id="3.80.10.10">
    <property type="entry name" value="Ribonuclease Inhibitor"/>
    <property type="match status" value="4"/>
</dbReference>
<keyword evidence="5" id="KW-0964">Secreted</keyword>
<dbReference type="SUPFAM" id="SSF56112">
    <property type="entry name" value="Protein kinase-like (PK-like)"/>
    <property type="match status" value="1"/>
</dbReference>
<organism evidence="26 27">
    <name type="scientific">Populus euphratica</name>
    <name type="common">Euphrates poplar</name>
    <dbReference type="NCBI Taxonomy" id="75702"/>
    <lineage>
        <taxon>Eukaryota</taxon>
        <taxon>Viridiplantae</taxon>
        <taxon>Streptophyta</taxon>
        <taxon>Embryophyta</taxon>
        <taxon>Tracheophyta</taxon>
        <taxon>Spermatophyta</taxon>
        <taxon>Magnoliopsida</taxon>
        <taxon>eudicotyledons</taxon>
        <taxon>Gunneridae</taxon>
        <taxon>Pentapetalae</taxon>
        <taxon>rosids</taxon>
        <taxon>fabids</taxon>
        <taxon>Malpighiales</taxon>
        <taxon>Salicaceae</taxon>
        <taxon>Saliceae</taxon>
        <taxon>Populus</taxon>
    </lineage>
</organism>
<protein>
    <recommendedName>
        <fullName evidence="4">non-specific serine/threonine protein kinase</fullName>
        <ecNumber evidence="4">2.7.11.1</ecNumber>
    </recommendedName>
</protein>
<dbReference type="InterPro" id="IPR001611">
    <property type="entry name" value="Leu-rich_rpt"/>
</dbReference>
<evidence type="ECO:0000256" key="11">
    <source>
        <dbReference type="ARBA" id="ARBA00022729"/>
    </source>
</evidence>
<dbReference type="AlphaFoldDB" id="A0AAJ6T236"/>
<evidence type="ECO:0000256" key="16">
    <source>
        <dbReference type="ARBA" id="ARBA00022989"/>
    </source>
</evidence>
<dbReference type="InterPro" id="IPR032675">
    <property type="entry name" value="LRR_dom_sf"/>
</dbReference>
<keyword evidence="10 24" id="KW-0812">Transmembrane</keyword>
<keyword evidence="17 24" id="KW-0472">Membrane</keyword>
<evidence type="ECO:0000256" key="9">
    <source>
        <dbReference type="ARBA" id="ARBA00022679"/>
    </source>
</evidence>
<dbReference type="GO" id="GO:0005886">
    <property type="term" value="C:plasma membrane"/>
    <property type="evidence" value="ECO:0007669"/>
    <property type="project" value="UniProtKB-SubCell"/>
</dbReference>
<comment type="similarity">
    <text evidence="20">Belongs to the polygalacturonase-inhibiting protein family.</text>
</comment>
<dbReference type="PROSITE" id="PS00109">
    <property type="entry name" value="PROTEIN_KINASE_TYR"/>
    <property type="match status" value="1"/>
</dbReference>
<dbReference type="InterPro" id="IPR003591">
    <property type="entry name" value="Leu-rich_rpt_typical-subtyp"/>
</dbReference>
<keyword evidence="11" id="KW-0732">Signal</keyword>
<keyword evidence="14" id="KW-0418">Kinase</keyword>
<dbReference type="FunFam" id="3.80.10.10:FF:000400">
    <property type="entry name" value="Nuclear pore complex protein NUP107"/>
    <property type="match status" value="1"/>
</dbReference>
<dbReference type="Pfam" id="PF00560">
    <property type="entry name" value="LRR_1"/>
    <property type="match status" value="8"/>
</dbReference>
<evidence type="ECO:0000256" key="7">
    <source>
        <dbReference type="ARBA" id="ARBA00022553"/>
    </source>
</evidence>
<dbReference type="FunFam" id="3.80.10.10:FF:000177">
    <property type="entry name" value="Leucine-rich repeat receptor-like serine/threonine-protein kinase At1g17230"/>
    <property type="match status" value="1"/>
</dbReference>
<dbReference type="Gene3D" id="3.30.200.20">
    <property type="entry name" value="Phosphorylase Kinase, domain 1"/>
    <property type="match status" value="1"/>
</dbReference>
<evidence type="ECO:0000256" key="17">
    <source>
        <dbReference type="ARBA" id="ARBA00023136"/>
    </source>
</evidence>
<dbReference type="Pfam" id="PF13855">
    <property type="entry name" value="LRR_8"/>
    <property type="match status" value="1"/>
</dbReference>
<reference evidence="27" key="1">
    <citation type="submission" date="2025-08" db="UniProtKB">
        <authorList>
            <consortium name="RefSeq"/>
        </authorList>
    </citation>
    <scope>IDENTIFICATION</scope>
</reference>
<dbReference type="InterPro" id="IPR017441">
    <property type="entry name" value="Protein_kinase_ATP_BS"/>
</dbReference>
<keyword evidence="12" id="KW-0677">Repeat</keyword>
<keyword evidence="19" id="KW-0325">Glycoprotein</keyword>
<evidence type="ECO:0000256" key="10">
    <source>
        <dbReference type="ARBA" id="ARBA00022692"/>
    </source>
</evidence>
<dbReference type="SUPFAM" id="SSF52058">
    <property type="entry name" value="L domain-like"/>
    <property type="match status" value="2"/>
</dbReference>
<evidence type="ECO:0000256" key="1">
    <source>
        <dbReference type="ARBA" id="ARBA00004191"/>
    </source>
</evidence>
<evidence type="ECO:0000256" key="24">
    <source>
        <dbReference type="SAM" id="Phobius"/>
    </source>
</evidence>
<name>A0AAJ6T236_POPEU</name>
<feature type="transmembrane region" description="Helical" evidence="24">
    <location>
        <begin position="622"/>
        <end position="646"/>
    </location>
</feature>
<evidence type="ECO:0000256" key="19">
    <source>
        <dbReference type="ARBA" id="ARBA00023180"/>
    </source>
</evidence>
<dbReference type="RefSeq" id="XP_011002880.1">
    <property type="nucleotide sequence ID" value="XM_011004578.1"/>
</dbReference>
<dbReference type="InterPro" id="IPR011009">
    <property type="entry name" value="Kinase-like_dom_sf"/>
</dbReference>
<dbReference type="GeneID" id="105109773"/>
<comment type="subcellular location">
    <subcellularLocation>
        <location evidence="2">Cell membrane</location>
    </subcellularLocation>
    <subcellularLocation>
        <location evidence="3">Membrane</location>
        <topology evidence="3">Single-pass type I membrane protein</topology>
    </subcellularLocation>
    <subcellularLocation>
        <location evidence="1">Secreted</location>
        <location evidence="1">Cell wall</location>
    </subcellularLocation>
</comment>
<evidence type="ECO:0000313" key="27">
    <source>
        <dbReference type="RefSeq" id="XP_011002880.1"/>
    </source>
</evidence>
<proteinExistence type="inferred from homology"/>
<dbReference type="InterPro" id="IPR013210">
    <property type="entry name" value="LRR_N_plant-typ"/>
</dbReference>
<evidence type="ECO:0000256" key="22">
    <source>
        <dbReference type="ARBA" id="ARBA00048679"/>
    </source>
</evidence>
<accession>A0AAJ6T236</accession>
<evidence type="ECO:0000256" key="8">
    <source>
        <dbReference type="ARBA" id="ARBA00022614"/>
    </source>
</evidence>
<dbReference type="Gene3D" id="1.10.510.10">
    <property type="entry name" value="Transferase(Phosphotransferase) domain 1"/>
    <property type="match status" value="1"/>
</dbReference>
<dbReference type="PANTHER" id="PTHR48053">
    <property type="entry name" value="LEUCINE RICH REPEAT FAMILY PROTEIN, EXPRESSED"/>
    <property type="match status" value="1"/>
</dbReference>
<evidence type="ECO:0000256" key="14">
    <source>
        <dbReference type="ARBA" id="ARBA00022777"/>
    </source>
</evidence>
<dbReference type="InterPro" id="IPR008266">
    <property type="entry name" value="Tyr_kinase_AS"/>
</dbReference>
<dbReference type="Pfam" id="PF00069">
    <property type="entry name" value="Pkinase"/>
    <property type="match status" value="1"/>
</dbReference>
<dbReference type="PANTHER" id="PTHR48053:SF22">
    <property type="entry name" value="MDIS1-INTERACTING RECEPTOR LIKE KINASE 2-LIKE"/>
    <property type="match status" value="1"/>
</dbReference>
<keyword evidence="6" id="KW-0723">Serine/threonine-protein kinase</keyword>
<evidence type="ECO:0000256" key="18">
    <source>
        <dbReference type="ARBA" id="ARBA00023170"/>
    </source>
</evidence>
<keyword evidence="7" id="KW-0597">Phosphoprotein</keyword>
<comment type="catalytic activity">
    <reaction evidence="22">
        <text>L-seryl-[protein] + ATP = O-phospho-L-seryl-[protein] + ADP + H(+)</text>
        <dbReference type="Rhea" id="RHEA:17989"/>
        <dbReference type="Rhea" id="RHEA-COMP:9863"/>
        <dbReference type="Rhea" id="RHEA-COMP:11604"/>
        <dbReference type="ChEBI" id="CHEBI:15378"/>
        <dbReference type="ChEBI" id="CHEBI:29999"/>
        <dbReference type="ChEBI" id="CHEBI:30616"/>
        <dbReference type="ChEBI" id="CHEBI:83421"/>
        <dbReference type="ChEBI" id="CHEBI:456216"/>
        <dbReference type="EC" id="2.7.11.1"/>
    </reaction>
</comment>
<evidence type="ECO:0000256" key="23">
    <source>
        <dbReference type="PROSITE-ProRule" id="PRU10141"/>
    </source>
</evidence>
<keyword evidence="26" id="KW-1185">Reference proteome</keyword>
<evidence type="ECO:0000256" key="21">
    <source>
        <dbReference type="ARBA" id="ARBA00047899"/>
    </source>
</evidence>
<evidence type="ECO:0000313" key="26">
    <source>
        <dbReference type="Proteomes" id="UP000694918"/>
    </source>
</evidence>
<keyword evidence="15 23" id="KW-0067">ATP-binding</keyword>
<evidence type="ECO:0000256" key="13">
    <source>
        <dbReference type="ARBA" id="ARBA00022741"/>
    </source>
</evidence>
<keyword evidence="8" id="KW-0433">Leucine-rich repeat</keyword>
<evidence type="ECO:0000256" key="15">
    <source>
        <dbReference type="ARBA" id="ARBA00022840"/>
    </source>
</evidence>
<gene>
    <name evidence="27" type="primary">LOC105109773</name>
</gene>
<dbReference type="KEGG" id="peu:105109773"/>
<evidence type="ECO:0000256" key="5">
    <source>
        <dbReference type="ARBA" id="ARBA00022512"/>
    </source>
</evidence>
<evidence type="ECO:0000256" key="3">
    <source>
        <dbReference type="ARBA" id="ARBA00004479"/>
    </source>
</evidence>
<evidence type="ECO:0000256" key="12">
    <source>
        <dbReference type="ARBA" id="ARBA00022737"/>
    </source>
</evidence>
<keyword evidence="16 24" id="KW-1133">Transmembrane helix</keyword>
<dbReference type="FunFam" id="3.30.200.20:FF:000309">
    <property type="entry name" value="Leucine-rich repeat receptor protein kinase MSP1"/>
    <property type="match status" value="1"/>
</dbReference>
<evidence type="ECO:0000256" key="2">
    <source>
        <dbReference type="ARBA" id="ARBA00004236"/>
    </source>
</evidence>
<dbReference type="PROSITE" id="PS00107">
    <property type="entry name" value="PROTEIN_KINASE_ATP"/>
    <property type="match status" value="1"/>
</dbReference>
<keyword evidence="13 23" id="KW-0547">Nucleotide-binding</keyword>
<dbReference type="FunFam" id="1.10.510.10:FF:000445">
    <property type="entry name" value="MDIS1-interacting receptor like kinase 2"/>
    <property type="match status" value="1"/>
</dbReference>
<dbReference type="GO" id="GO:0004674">
    <property type="term" value="F:protein serine/threonine kinase activity"/>
    <property type="evidence" value="ECO:0007669"/>
    <property type="project" value="UniProtKB-KW"/>
</dbReference>
<sequence length="992" mass="109771">MLAYSTMLVYTREYLCLYVLQFSQLIYYMNPAPSRLINFAQLSSSSIKKNLKTMLLFLLTLLMLTSQHVSASSTDHQQADGGVLEVEALLKWKKSLSGQAQSLLSSWKPIPGSNMSPCAWSGIHCNDGGSVSTINLTNFQLKGTLDDFNFSSFHNLSCLDLQHNSLKGNIPPHISNLSKLTILNLGYNQFTGYIPRDIGTMMKLNVLSFSNNLLLGSIPATVENLSNLSVLNLANNHLSGSIPPELGRLKSLSELRLNLNDLTGAIPASIGDLIGLKVLSLYGNHLSGPLPPEINKLTNLTLFFLSNNSISGLLPEKICHGRILEDFCASNNRFTGTIPKGLKNCTSLSRLRLDRNNLVGNIPEDFGVYPNLDYIDLSYNNFHGQVSPNWGKCQRLTSLKISNCHVTGVIPPELGESTALHYLDLSSNKLEGRIPNELGKLKSLFNLTLSFNSLSGEIPPEIGSLPDLSYLDLAANNLSGTIPKQLGKFSKMLYLNLSNNSFHDGIPAEIGNLVSLQVLLDLSRNLLSGEIPWQLGNLIKLEVLVLSHNNFTGFIPSTMDQMQSLRIVDLSYNELEGPIPKSKAFQEAPPEAFTYNKGLCGNRTSLMNCPPPLNNTKDRKHLLLLIVLPVSGASFFLTILIGFVCIQRKEWRKSMRNKLIDSQQGHLFTIWRYDGKLVYEDINGVTEGFNAKYCIGVGGHGSVYKAKLSTGQIVAVKKLHPLQYTRSDDLKTFESEIQALNKIRHRNIVKLHGFCLHAKQSLLVFEYLERGSLARILDNVEQATELDWSKRINIVKGVVNALCYMHHDCKPPIIHRDISSSNILLDRKYEARVSDFGTARLIKLDSSNWTGLAGTYGYIAPELAYTMKVTEKCDVYSFGVVALEIIMGHHPGELIGSLSTLSTSSAWNPGSPTLLKDLLDKRLETPARELAVQVAIIIKLGFTCINADPKSRPTMPQVSQELSISRLDISSAPWHTLTLGELVNLDLQVEEP</sequence>
<dbReference type="Pfam" id="PF08263">
    <property type="entry name" value="LRRNT_2"/>
    <property type="match status" value="1"/>
</dbReference>
<evidence type="ECO:0000256" key="20">
    <source>
        <dbReference type="ARBA" id="ARBA00038043"/>
    </source>
</evidence>
<keyword evidence="9" id="KW-0808">Transferase</keyword>